<evidence type="ECO:0000256" key="1">
    <source>
        <dbReference type="ARBA" id="ARBA00004370"/>
    </source>
</evidence>
<reference evidence="7 8" key="1">
    <citation type="submission" date="2021-04" db="EMBL/GenBank/DDBJ databases">
        <authorList>
            <person name="De Guttry C."/>
            <person name="Zahm M."/>
            <person name="Klopp C."/>
            <person name="Cabau C."/>
            <person name="Louis A."/>
            <person name="Berthelot C."/>
            <person name="Parey E."/>
            <person name="Roest Crollius H."/>
            <person name="Montfort J."/>
            <person name="Robinson-Rechavi M."/>
            <person name="Bucao C."/>
            <person name="Bouchez O."/>
            <person name="Gislard M."/>
            <person name="Lluch J."/>
            <person name="Milhes M."/>
            <person name="Lampietro C."/>
            <person name="Lopez Roques C."/>
            <person name="Donnadieu C."/>
            <person name="Braasch I."/>
            <person name="Desvignes T."/>
            <person name="Postlethwait J."/>
            <person name="Bobe J."/>
            <person name="Wedekind C."/>
            <person name="Guiguen Y."/>
        </authorList>
    </citation>
    <scope>NUCLEOTIDE SEQUENCE [LARGE SCALE GENOMIC DNA]</scope>
    <source>
        <strain evidence="7">Cs_M1</strain>
        <tissue evidence="7">Blood</tissue>
    </source>
</reference>
<dbReference type="Pfam" id="PF06060">
    <property type="entry name" value="Mesothelin"/>
    <property type="match status" value="1"/>
</dbReference>
<keyword evidence="8" id="KW-1185">Reference proteome</keyword>
<evidence type="ECO:0000313" key="7">
    <source>
        <dbReference type="EMBL" id="KAK6306907.1"/>
    </source>
</evidence>
<dbReference type="GO" id="GO:0007160">
    <property type="term" value="P:cell-matrix adhesion"/>
    <property type="evidence" value="ECO:0007669"/>
    <property type="project" value="TreeGrafter"/>
</dbReference>
<keyword evidence="5" id="KW-0472">Membrane</keyword>
<evidence type="ECO:0000313" key="8">
    <source>
        <dbReference type="Proteomes" id="UP001356427"/>
    </source>
</evidence>
<proteinExistence type="inferred from homology"/>
<keyword evidence="4" id="KW-0130">Cell adhesion</keyword>
<evidence type="ECO:0000256" key="5">
    <source>
        <dbReference type="ARBA" id="ARBA00023136"/>
    </source>
</evidence>
<evidence type="ECO:0000256" key="6">
    <source>
        <dbReference type="ARBA" id="ARBA00023180"/>
    </source>
</evidence>
<keyword evidence="3" id="KW-0732">Signal</keyword>
<dbReference type="PANTHER" id="PTHR23412">
    <property type="entry name" value="STEREOCILIN RELATED"/>
    <property type="match status" value="1"/>
</dbReference>
<dbReference type="InterPro" id="IPR026664">
    <property type="entry name" value="Stereocilin-rel"/>
</dbReference>
<organism evidence="7 8">
    <name type="scientific">Coregonus suidteri</name>
    <dbReference type="NCBI Taxonomy" id="861788"/>
    <lineage>
        <taxon>Eukaryota</taxon>
        <taxon>Metazoa</taxon>
        <taxon>Chordata</taxon>
        <taxon>Craniata</taxon>
        <taxon>Vertebrata</taxon>
        <taxon>Euteleostomi</taxon>
        <taxon>Actinopterygii</taxon>
        <taxon>Neopterygii</taxon>
        <taxon>Teleostei</taxon>
        <taxon>Protacanthopterygii</taxon>
        <taxon>Salmoniformes</taxon>
        <taxon>Salmonidae</taxon>
        <taxon>Coregoninae</taxon>
        <taxon>Coregonus</taxon>
    </lineage>
</organism>
<comment type="similarity">
    <text evidence="2">Belongs to the mesothelin family.</text>
</comment>
<dbReference type="PANTHER" id="PTHR23412:SF6">
    <property type="entry name" value="MESOTHELIN"/>
    <property type="match status" value="1"/>
</dbReference>
<comment type="subcellular location">
    <subcellularLocation>
        <location evidence="1">Membrane</location>
    </subcellularLocation>
</comment>
<dbReference type="EMBL" id="JAGTTL010000020">
    <property type="protein sequence ID" value="KAK6306907.1"/>
    <property type="molecule type" value="Genomic_DNA"/>
</dbReference>
<keyword evidence="6" id="KW-0325">Glycoprotein</keyword>
<dbReference type="InterPro" id="IPR010335">
    <property type="entry name" value="Mesothelin"/>
</dbReference>
<accession>A0AAN8QZ14</accession>
<name>A0AAN8QZ14_9TELE</name>
<sequence length="2628" mass="289675">MWKLFFQNNAAVLDQALLDYSSMNPNISSPAMPNVLDAIGEIKINNFNPGCVSNTSGSMDWLQRNFGIFSVFAELQELQVLNPDFSSKESLSLLTPTQVAQLTLTSGALNDTADIKLVFMRLEEGDAFKNVDEFLTILTAKEEIPDIYPAVRDVMMNLTFNIISLQFPKFETLDWIAWFEVKLIPILPSFNEVMLTIATSNVTCTNYQVIVKGMDRAFPEMTEGRREGIAGVLLKYLRISVHLINEPVCRLNIHNDTDWLAINLGPYSKYTTYSDLKDFNISGVAVLDSLSPNQKAELILDPSTGALENETLENITIITNTAVRDTMLNLTLMALAPKFDVFEPKDFQLWFQVNLVVLLASFNPGRLVVIPLNITCESYNAIFTGLDQSLQSLPPHLSQGVESSLEALMKTFQHPGCVSNTSGSMDWLQRNFGIFSVFAELQELQVLNPDFSSVAVLDSLSPNQKAELILDPSTGALENETLVKKVFISLLESPREEQLNEFFVTFVEVTKQIHGSRPKFAISSASPLTGCGVKLGSTDEDIPTLLKASSFNCDPGCVSNTSGSMDWLQRNFGIFSVFAELQELQVLNPDFSSKESLSLLTPTQVAQLTLTSGALNDTADIKLVFMRLEEGDAFKNVDEFLTILTAKEEIPDIYPAVRDVMMNLTFNIISLQFPKFETLDWIAWFEVKLIPILPSFNEVMLTIATSNVTCTNYQVIVKGMDRAFPEMTEGRREGIAGVLLKYLRISVHLINEPVCRLNIHNDTDWLAINLGPYSKYTTYSDLKDFNISGVAVLDSLSPNQKAELILDPSTGALENETLVKKVFISLLESPREEQLNEFFVTFVEVTKQENITIITNTAVRDTMLNLTLMALAPKFDVFEPKDFQLWFQVNLVVLLASFNPGRLVVIPLNITCESYNAIFTGLDQSLQSLPPHLSQGVESSLEALMKTFQHPGCVSNTSGSMDWLQRNFGIFSVFAELQELQVLNPDFSSVAQLTLTSGALNDTADIKLVFMRLEEGDAFKNVDEFLTILTAKEEIPDIYPAVRDVMMNLTFNIISLQFPKFETLDWIAWFEVKLIPILPSFNEVMLTIATSNVTCTNYQVIVKGMDRAFPEMTEGRREGIAGVLLKYLRISVHLINEPVCRLNIHDDTDWLAINLGPFSKYTTYSDLKDFNISGVAVLDSLSPNQKAELILDPTNLANGTLVQEVFLLVLGSSDVAEIGPFFQSFVEVASKSNLTAIEPGLRDTLLNLTLTALAPKLQTLDTQGFKLWFQVYLPLFLPSINPGTFSVIPRNISCDSYSAIIKGCDNVVTRLSLMQSQQVFMFTKDYLTGQSIEGFSCVKTVRDDRDWLGSYFGQFRIYASYVDFVTLKSDFNGVNVADLLTPIQLAQLAVIPSQLKGAQGVNKIMAAIGPANFGLFFDILSPAIQKHMNNYTEEVKTAFLQVVFDSGDLSSTAINDTEFLVWLRVRLNPLLLNLSSNQVTPLFRIMKDRGCNSSQEAISLLDTLRSTLTEDTQREIYSNTLLLLKEPTPLRCYVNGSFYSFLRSTFLGFGFPDLSMLFTLMPDTRQPELLNSITCSELSQFLSQPDVVGNGSNICAVFKDYAKTPVFLETEDVSDAVKQLTLPCVWPLALSSGNRSEVNAWFDLRLKNYLRFLTRSLISSSTVQNGSCLAFQKLVSVLGSDFSYNSSDFAQSDVYTTIKTYLGTGSGSKCYNANDPELNSTAWFVNYIGAFVTYLSLEDLNTFVTTSQINVFLENQANIKLFNNTAIPANVTAYYITQLYTLNPTFNPLLLPGFFLCEVPSTAYNSLSQTASRDILDRLKLFCNGTEDPQVSAALVANFQTITASTIATMGNSSTGLTTTQISSVSSSVLVSSLATLGSVSGWNLGQASTVIQTITTGGFQINTAASLISLGTLIVGIPSATITSIPATELLTASQSSVFVTNMLAGPQILQETYISKIITINQSPNALVVNVPDAMATLIPRVLLTFSEETVNVQAINRKTWTQEQAVIFFGTIASNASIDSEELSPSVLQGFTCTSVQSLTIKTVRRLVHACRPKILREKVVLKETQLTCMYNLLKGNLSQNFTDYPSDLLLYYNYAKVEKSNCGSYFSAAGSADFSVLSSVLNKDTMLLDNAKSCLGISGVSLSKNNVEVLGNMVCTMDGSYIQNSDPFILEKLKNCKDFTDAQVTAMEKLLLSGTTQYGNTATWNQQTLEDLGTLPLYLTQNFWSLFTREVKGKFLKSFMPQLRKQETQKRKLKTLFKEINSLRRSKRGAGCTTGNITQSVIADTSFPFGYDVTQFDLCLDTSILKDNLATVTERVDDNDFQKIILVKLNQAYPSGIVDEQLKVLHSVSRVATLDDITKWTVTKIDTLSALMASGDGSWETAKSKAIITTYLNTSGNSLGSSELNAIGSNLCSLDVSVLKTITSSSLKNANSLDVTSCSIEQKRAVYNISKSSFSSQRTANTTYYQLISPYLGGAPIEDVRSLAAQNVNMDITTFTGLEIAVVTSLTVSEVKGLLGTNVDDLKTFENDTVVQAWVAKQLQSDLDTLGLGLTGGKAASTVVVPAVVDPLNTTTTTTTPAHTTVTVLPLPATTTLDGVADGGVHPEKDLVALSLCLALVTIILQMM</sequence>
<evidence type="ECO:0000256" key="3">
    <source>
        <dbReference type="ARBA" id="ARBA00022729"/>
    </source>
</evidence>
<evidence type="ECO:0000256" key="4">
    <source>
        <dbReference type="ARBA" id="ARBA00022889"/>
    </source>
</evidence>
<dbReference type="GO" id="GO:0016020">
    <property type="term" value="C:membrane"/>
    <property type="evidence" value="ECO:0007669"/>
    <property type="project" value="UniProtKB-SubCell"/>
</dbReference>
<evidence type="ECO:0000256" key="2">
    <source>
        <dbReference type="ARBA" id="ARBA00011016"/>
    </source>
</evidence>
<dbReference type="Proteomes" id="UP001356427">
    <property type="component" value="Unassembled WGS sequence"/>
</dbReference>
<gene>
    <name evidence="7" type="ORF">J4Q44_G00220550</name>
</gene>
<protein>
    <submittedName>
        <fullName evidence="7">Uncharacterized protein</fullName>
    </submittedName>
</protein>
<dbReference type="GO" id="GO:0009986">
    <property type="term" value="C:cell surface"/>
    <property type="evidence" value="ECO:0007669"/>
    <property type="project" value="TreeGrafter"/>
</dbReference>
<comment type="caution">
    <text evidence="7">The sequence shown here is derived from an EMBL/GenBank/DDBJ whole genome shotgun (WGS) entry which is preliminary data.</text>
</comment>